<reference evidence="9" key="3">
    <citation type="journal article" date="2017" name="Nature">
        <title>Genome sequence of the progenitor of the wheat D genome Aegilops tauschii.</title>
        <authorList>
            <person name="Luo M.C."/>
            <person name="Gu Y.Q."/>
            <person name="Puiu D."/>
            <person name="Wang H."/>
            <person name="Twardziok S.O."/>
            <person name="Deal K.R."/>
            <person name="Huo N."/>
            <person name="Zhu T."/>
            <person name="Wang L."/>
            <person name="Wang Y."/>
            <person name="McGuire P.E."/>
            <person name="Liu S."/>
            <person name="Long H."/>
            <person name="Ramasamy R.K."/>
            <person name="Rodriguez J.C."/>
            <person name="Van S.L."/>
            <person name="Yuan L."/>
            <person name="Wang Z."/>
            <person name="Xia Z."/>
            <person name="Xiao L."/>
            <person name="Anderson O.D."/>
            <person name="Ouyang S."/>
            <person name="Liang Y."/>
            <person name="Zimin A.V."/>
            <person name="Pertea G."/>
            <person name="Qi P."/>
            <person name="Bennetzen J.L."/>
            <person name="Dai X."/>
            <person name="Dawson M.W."/>
            <person name="Muller H.G."/>
            <person name="Kugler K."/>
            <person name="Rivarola-Duarte L."/>
            <person name="Spannagl M."/>
            <person name="Mayer K.F.X."/>
            <person name="Lu F.H."/>
            <person name="Bevan M.W."/>
            <person name="Leroy P."/>
            <person name="Li P."/>
            <person name="You F.M."/>
            <person name="Sun Q."/>
            <person name="Liu Z."/>
            <person name="Lyons E."/>
            <person name="Wicker T."/>
            <person name="Salzberg S.L."/>
            <person name="Devos K.M."/>
            <person name="Dvorak J."/>
        </authorList>
    </citation>
    <scope>NUCLEOTIDE SEQUENCE [LARGE SCALE GENOMIC DNA]</scope>
    <source>
        <strain evidence="9">cv. AL8/78</strain>
    </source>
</reference>
<dbReference type="GO" id="GO:0032979">
    <property type="term" value="P:protein insertion into mitochondrial inner membrane from matrix"/>
    <property type="evidence" value="ECO:0007669"/>
    <property type="project" value="TreeGrafter"/>
</dbReference>
<keyword evidence="10" id="KW-1185">Reference proteome</keyword>
<keyword evidence="5 7" id="KW-0472">Membrane</keyword>
<dbReference type="PANTHER" id="PTHR12428:SF69">
    <property type="entry name" value="MEMBRANE PROTEIN OXA1-LIKE, MITOCHONDRIAL, PUTATIVE, EXPRESSED-RELATED"/>
    <property type="match status" value="1"/>
</dbReference>
<feature type="transmembrane region" description="Helical" evidence="7">
    <location>
        <begin position="57"/>
        <end position="78"/>
    </location>
</feature>
<keyword evidence="3 6" id="KW-0812">Transmembrane</keyword>
<evidence type="ECO:0000256" key="7">
    <source>
        <dbReference type="SAM" id="Phobius"/>
    </source>
</evidence>
<reference evidence="9" key="5">
    <citation type="journal article" date="2021" name="G3 (Bethesda)">
        <title>Aegilops tauschii genome assembly Aet v5.0 features greater sequence contiguity and improved annotation.</title>
        <authorList>
            <person name="Wang L."/>
            <person name="Zhu T."/>
            <person name="Rodriguez J.C."/>
            <person name="Deal K.R."/>
            <person name="Dubcovsky J."/>
            <person name="McGuire P.E."/>
            <person name="Lux T."/>
            <person name="Spannagl M."/>
            <person name="Mayer K.F.X."/>
            <person name="Baldrich P."/>
            <person name="Meyers B.C."/>
            <person name="Huo N."/>
            <person name="Gu Y.Q."/>
            <person name="Zhou H."/>
            <person name="Devos K.M."/>
            <person name="Bennetzen J.L."/>
            <person name="Unver T."/>
            <person name="Budak H."/>
            <person name="Gulick P.J."/>
            <person name="Galiba G."/>
            <person name="Kalapos B."/>
            <person name="Nelson D.R."/>
            <person name="Li P."/>
            <person name="You F.M."/>
            <person name="Luo M.C."/>
            <person name="Dvorak J."/>
        </authorList>
    </citation>
    <scope>NUCLEOTIDE SEQUENCE [LARGE SCALE GENOMIC DNA]</scope>
    <source>
        <strain evidence="9">cv. AL8/78</strain>
    </source>
</reference>
<feature type="transmembrane region" description="Helical" evidence="7">
    <location>
        <begin position="108"/>
        <end position="128"/>
    </location>
</feature>
<dbReference type="Gramene" id="AET1Gv20477900.18">
    <property type="protein sequence ID" value="AET1Gv20477900.18"/>
    <property type="gene ID" value="AET1Gv20477900"/>
</dbReference>
<evidence type="ECO:0000259" key="8">
    <source>
        <dbReference type="Pfam" id="PF02096"/>
    </source>
</evidence>
<dbReference type="PANTHER" id="PTHR12428">
    <property type="entry name" value="OXA1"/>
    <property type="match status" value="1"/>
</dbReference>
<dbReference type="InterPro" id="IPR001708">
    <property type="entry name" value="YidC/ALB3/OXA1/COX18"/>
</dbReference>
<evidence type="ECO:0000313" key="10">
    <source>
        <dbReference type="Proteomes" id="UP000015105"/>
    </source>
</evidence>
<dbReference type="Pfam" id="PF02096">
    <property type="entry name" value="60KD_IMP"/>
    <property type="match status" value="1"/>
</dbReference>
<evidence type="ECO:0000313" key="9">
    <source>
        <dbReference type="EnsemblPlants" id="AET1Gv20477900.18"/>
    </source>
</evidence>
<keyword evidence="4 7" id="KW-1133">Transmembrane helix</keyword>
<evidence type="ECO:0000256" key="4">
    <source>
        <dbReference type="ARBA" id="ARBA00022989"/>
    </source>
</evidence>
<dbReference type="CDD" id="cd20069">
    <property type="entry name" value="5TM_Oxa1-like"/>
    <property type="match status" value="1"/>
</dbReference>
<evidence type="ECO:0000256" key="3">
    <source>
        <dbReference type="ARBA" id="ARBA00022692"/>
    </source>
</evidence>
<reference evidence="9" key="4">
    <citation type="submission" date="2019-03" db="UniProtKB">
        <authorList>
            <consortium name="EnsemblPlants"/>
        </authorList>
    </citation>
    <scope>IDENTIFICATION</scope>
</reference>
<reference evidence="10" key="2">
    <citation type="journal article" date="2017" name="Nat. Plants">
        <title>The Aegilops tauschii genome reveals multiple impacts of transposons.</title>
        <authorList>
            <person name="Zhao G."/>
            <person name="Zou C."/>
            <person name="Li K."/>
            <person name="Wang K."/>
            <person name="Li T."/>
            <person name="Gao L."/>
            <person name="Zhang X."/>
            <person name="Wang H."/>
            <person name="Yang Z."/>
            <person name="Liu X."/>
            <person name="Jiang W."/>
            <person name="Mao L."/>
            <person name="Kong X."/>
            <person name="Jiao Y."/>
            <person name="Jia J."/>
        </authorList>
    </citation>
    <scope>NUCLEOTIDE SEQUENCE [LARGE SCALE GENOMIC DNA]</scope>
    <source>
        <strain evidence="10">cv. AL8/78</strain>
    </source>
</reference>
<dbReference type="GO" id="GO:0005743">
    <property type="term" value="C:mitochondrial inner membrane"/>
    <property type="evidence" value="ECO:0007669"/>
    <property type="project" value="TreeGrafter"/>
</dbReference>
<proteinExistence type="inferred from homology"/>
<accession>A0A452YNF0</accession>
<evidence type="ECO:0000256" key="1">
    <source>
        <dbReference type="ARBA" id="ARBA00004141"/>
    </source>
</evidence>
<comment type="subcellular location">
    <subcellularLocation>
        <location evidence="1 6">Membrane</location>
        <topology evidence="1 6">Multi-pass membrane protein</topology>
    </subcellularLocation>
</comment>
<evidence type="ECO:0000256" key="2">
    <source>
        <dbReference type="ARBA" id="ARBA00010583"/>
    </source>
</evidence>
<reference evidence="10" key="1">
    <citation type="journal article" date="2014" name="Science">
        <title>Ancient hybridizations among the ancestral genomes of bread wheat.</title>
        <authorList>
            <consortium name="International Wheat Genome Sequencing Consortium,"/>
            <person name="Marcussen T."/>
            <person name="Sandve S.R."/>
            <person name="Heier L."/>
            <person name="Spannagl M."/>
            <person name="Pfeifer M."/>
            <person name="Jakobsen K.S."/>
            <person name="Wulff B.B."/>
            <person name="Steuernagel B."/>
            <person name="Mayer K.F."/>
            <person name="Olsen O.A."/>
        </authorList>
    </citation>
    <scope>NUCLEOTIDE SEQUENCE [LARGE SCALE GENOMIC DNA]</scope>
    <source>
        <strain evidence="10">cv. AL8/78</strain>
    </source>
</reference>
<dbReference type="InterPro" id="IPR028055">
    <property type="entry name" value="YidC/Oxa/ALB_C"/>
</dbReference>
<dbReference type="AlphaFoldDB" id="A0A452YNF0"/>
<evidence type="ECO:0000256" key="5">
    <source>
        <dbReference type="ARBA" id="ARBA00023136"/>
    </source>
</evidence>
<organism evidence="9 10">
    <name type="scientific">Aegilops tauschii subsp. strangulata</name>
    <name type="common">Goatgrass</name>
    <dbReference type="NCBI Taxonomy" id="200361"/>
    <lineage>
        <taxon>Eukaryota</taxon>
        <taxon>Viridiplantae</taxon>
        <taxon>Streptophyta</taxon>
        <taxon>Embryophyta</taxon>
        <taxon>Tracheophyta</taxon>
        <taxon>Spermatophyta</taxon>
        <taxon>Magnoliopsida</taxon>
        <taxon>Liliopsida</taxon>
        <taxon>Poales</taxon>
        <taxon>Poaceae</taxon>
        <taxon>BOP clade</taxon>
        <taxon>Pooideae</taxon>
        <taxon>Triticodae</taxon>
        <taxon>Triticeae</taxon>
        <taxon>Triticinae</taxon>
        <taxon>Aegilops</taxon>
    </lineage>
</organism>
<dbReference type="EnsemblPlants" id="AET1Gv20477900.18">
    <property type="protein sequence ID" value="AET1Gv20477900.18"/>
    <property type="gene ID" value="AET1Gv20477900"/>
</dbReference>
<feature type="domain" description="Membrane insertase YidC/Oxa/ALB C-terminal" evidence="8">
    <location>
        <begin position="5"/>
        <end position="136"/>
    </location>
</feature>
<protein>
    <recommendedName>
        <fullName evidence="8">Membrane insertase YidC/Oxa/ALB C-terminal domain-containing protein</fullName>
    </recommendedName>
</protein>
<comment type="similarity">
    <text evidence="2">Belongs to the OXA1/ALB3/YidC (TC 2.A.9.2) family.</text>
</comment>
<evidence type="ECO:0000256" key="6">
    <source>
        <dbReference type="RuleBase" id="RU003945"/>
    </source>
</evidence>
<sequence>FSFSHGVTPYTPLKGVLIRPSIFMSFFFAINNMVEKVPSLKGGGIFWFTDLTTPDPLYILPVLTSLTFLATVECIGMYPCQMVHSFVKLTKLGNPYIASKMKMLHRGMGVMIVPFTMNFAKGFFFYWITANLFTLVYVIGEYGSSL</sequence>
<dbReference type="GO" id="GO:0032977">
    <property type="term" value="F:membrane insertase activity"/>
    <property type="evidence" value="ECO:0007669"/>
    <property type="project" value="InterPro"/>
</dbReference>
<dbReference type="Proteomes" id="UP000015105">
    <property type="component" value="Chromosome 1D"/>
</dbReference>
<comment type="similarity">
    <text evidence="6">Belongs to the OXA1/ALB3/YidC family.</text>
</comment>
<name>A0A452YNF0_AEGTS</name>